<evidence type="ECO:0000313" key="2">
    <source>
        <dbReference type="Proteomes" id="UP000287651"/>
    </source>
</evidence>
<dbReference type="AlphaFoldDB" id="A0A426YAK2"/>
<reference evidence="1 2" key="1">
    <citation type="journal article" date="2014" name="Agronomy (Basel)">
        <title>A Draft Genome Sequence for Ensete ventricosum, the Drought-Tolerant Tree Against Hunger.</title>
        <authorList>
            <person name="Harrison J."/>
            <person name="Moore K.A."/>
            <person name="Paszkiewicz K."/>
            <person name="Jones T."/>
            <person name="Grant M."/>
            <person name="Ambacheew D."/>
            <person name="Muzemil S."/>
            <person name="Studholme D.J."/>
        </authorList>
    </citation>
    <scope>NUCLEOTIDE SEQUENCE [LARGE SCALE GENOMIC DNA]</scope>
</reference>
<organism evidence="1 2">
    <name type="scientific">Ensete ventricosum</name>
    <name type="common">Abyssinian banana</name>
    <name type="synonym">Musa ensete</name>
    <dbReference type="NCBI Taxonomy" id="4639"/>
    <lineage>
        <taxon>Eukaryota</taxon>
        <taxon>Viridiplantae</taxon>
        <taxon>Streptophyta</taxon>
        <taxon>Embryophyta</taxon>
        <taxon>Tracheophyta</taxon>
        <taxon>Spermatophyta</taxon>
        <taxon>Magnoliopsida</taxon>
        <taxon>Liliopsida</taxon>
        <taxon>Zingiberales</taxon>
        <taxon>Musaceae</taxon>
        <taxon>Ensete</taxon>
    </lineage>
</organism>
<sequence>MRLGTRLQCIRSSPRVLGVYQNGAKELVKKRLRLIGRLSGVVERLVESLGRSYRPDIDPGSSLGIEPRFRRCGGSSPGVHLNFTEGIGKIARNTLGDRWRRTVRLVIRNTESCQIVGVRSLSLMVTYGCNP</sequence>
<gene>
    <name evidence="1" type="ORF">B296_00009697</name>
</gene>
<protein>
    <submittedName>
        <fullName evidence="1">Uncharacterized protein</fullName>
    </submittedName>
</protein>
<dbReference type="EMBL" id="AMZH03013755">
    <property type="protein sequence ID" value="RRT48747.1"/>
    <property type="molecule type" value="Genomic_DNA"/>
</dbReference>
<evidence type="ECO:0000313" key="1">
    <source>
        <dbReference type="EMBL" id="RRT48747.1"/>
    </source>
</evidence>
<accession>A0A426YAK2</accession>
<comment type="caution">
    <text evidence="1">The sequence shown here is derived from an EMBL/GenBank/DDBJ whole genome shotgun (WGS) entry which is preliminary data.</text>
</comment>
<proteinExistence type="predicted"/>
<name>A0A426YAK2_ENSVE</name>
<dbReference type="Proteomes" id="UP000287651">
    <property type="component" value="Unassembled WGS sequence"/>
</dbReference>